<dbReference type="Gene3D" id="3.30.565.10">
    <property type="entry name" value="Histidine kinase-like ATPase, C-terminal domain"/>
    <property type="match status" value="1"/>
</dbReference>
<evidence type="ECO:0000256" key="5">
    <source>
        <dbReference type="ARBA" id="ARBA00022777"/>
    </source>
</evidence>
<feature type="domain" description="Histidine kinase" evidence="6">
    <location>
        <begin position="442"/>
        <end position="663"/>
    </location>
</feature>
<dbReference type="PRINTS" id="PR00344">
    <property type="entry name" value="BCTRLSENSOR"/>
</dbReference>
<dbReference type="PROSITE" id="PS50109">
    <property type="entry name" value="HIS_KIN"/>
    <property type="match status" value="1"/>
</dbReference>
<evidence type="ECO:0000259" key="6">
    <source>
        <dbReference type="PROSITE" id="PS50109"/>
    </source>
</evidence>
<dbReference type="Pfam" id="PF12860">
    <property type="entry name" value="PAS_7"/>
    <property type="match status" value="1"/>
</dbReference>
<keyword evidence="3" id="KW-0597">Phosphoprotein</keyword>
<comment type="caution">
    <text evidence="8">The sequence shown here is derived from an EMBL/GenBank/DDBJ whole genome shotgun (WGS) entry which is preliminary data.</text>
</comment>
<evidence type="ECO:0000313" key="9">
    <source>
        <dbReference type="Proteomes" id="UP001215503"/>
    </source>
</evidence>
<keyword evidence="5" id="KW-0418">Kinase</keyword>
<keyword evidence="9" id="KW-1185">Reference proteome</keyword>
<dbReference type="SUPFAM" id="SSF55785">
    <property type="entry name" value="PYP-like sensor domain (PAS domain)"/>
    <property type="match status" value="2"/>
</dbReference>
<feature type="domain" description="PAC" evidence="7">
    <location>
        <begin position="370"/>
        <end position="424"/>
    </location>
</feature>
<evidence type="ECO:0000256" key="4">
    <source>
        <dbReference type="ARBA" id="ARBA00022679"/>
    </source>
</evidence>
<dbReference type="PROSITE" id="PS50113">
    <property type="entry name" value="PAC"/>
    <property type="match status" value="1"/>
</dbReference>
<keyword evidence="4" id="KW-0808">Transferase</keyword>
<dbReference type="Proteomes" id="UP001215503">
    <property type="component" value="Unassembled WGS sequence"/>
</dbReference>
<comment type="catalytic activity">
    <reaction evidence="1">
        <text>ATP + protein L-histidine = ADP + protein N-phospho-L-histidine.</text>
        <dbReference type="EC" id="2.7.13.3"/>
    </reaction>
</comment>
<protein>
    <recommendedName>
        <fullName evidence="2">histidine kinase</fullName>
        <ecNumber evidence="2">2.7.13.3</ecNumber>
    </recommendedName>
</protein>
<dbReference type="PANTHER" id="PTHR43047:SF78">
    <property type="entry name" value="SENSORY_REGULATORY PROTEIN RPFC"/>
    <property type="match status" value="1"/>
</dbReference>
<reference evidence="8 9" key="1">
    <citation type="submission" date="2023-03" db="EMBL/GenBank/DDBJ databases">
        <title>Fodinicurvata sp. CAU 1616 isolated from sea sendiment.</title>
        <authorList>
            <person name="Kim W."/>
        </authorList>
    </citation>
    <scope>NUCLEOTIDE SEQUENCE [LARGE SCALE GENOMIC DNA]</scope>
    <source>
        <strain evidence="8 9">CAU 1616</strain>
    </source>
</reference>
<dbReference type="InterPro" id="IPR003661">
    <property type="entry name" value="HisK_dim/P_dom"/>
</dbReference>
<dbReference type="SUPFAM" id="SSF47384">
    <property type="entry name" value="Homodimeric domain of signal transducing histidine kinase"/>
    <property type="match status" value="1"/>
</dbReference>
<evidence type="ECO:0000259" key="7">
    <source>
        <dbReference type="PROSITE" id="PS50113"/>
    </source>
</evidence>
<dbReference type="InterPro" id="IPR005467">
    <property type="entry name" value="His_kinase_dom"/>
</dbReference>
<dbReference type="InterPro" id="IPR003594">
    <property type="entry name" value="HATPase_dom"/>
</dbReference>
<evidence type="ECO:0000256" key="1">
    <source>
        <dbReference type="ARBA" id="ARBA00000085"/>
    </source>
</evidence>
<dbReference type="SMART" id="SM00388">
    <property type="entry name" value="HisKA"/>
    <property type="match status" value="1"/>
</dbReference>
<proteinExistence type="predicted"/>
<dbReference type="InterPro" id="IPR035965">
    <property type="entry name" value="PAS-like_dom_sf"/>
</dbReference>
<evidence type="ECO:0000313" key="8">
    <source>
        <dbReference type="EMBL" id="MDF2095762.1"/>
    </source>
</evidence>
<dbReference type="InterPro" id="IPR036097">
    <property type="entry name" value="HisK_dim/P_sf"/>
</dbReference>
<evidence type="ECO:0000256" key="3">
    <source>
        <dbReference type="ARBA" id="ARBA00022553"/>
    </source>
</evidence>
<dbReference type="Gene3D" id="1.10.287.130">
    <property type="match status" value="1"/>
</dbReference>
<dbReference type="EC" id="2.7.13.3" evidence="2"/>
<dbReference type="EMBL" id="JARHUD010000004">
    <property type="protein sequence ID" value="MDF2095762.1"/>
    <property type="molecule type" value="Genomic_DNA"/>
</dbReference>
<dbReference type="RefSeq" id="WP_275821493.1">
    <property type="nucleotide sequence ID" value="NZ_JARHUD010000004.1"/>
</dbReference>
<dbReference type="InterPro" id="IPR004358">
    <property type="entry name" value="Sig_transdc_His_kin-like_C"/>
</dbReference>
<dbReference type="SUPFAM" id="SSF55874">
    <property type="entry name" value="ATPase domain of HSP90 chaperone/DNA topoisomerase II/histidine kinase"/>
    <property type="match status" value="1"/>
</dbReference>
<dbReference type="PANTHER" id="PTHR43047">
    <property type="entry name" value="TWO-COMPONENT HISTIDINE PROTEIN KINASE"/>
    <property type="match status" value="1"/>
</dbReference>
<name>A0ABT5YLD6_9PROT</name>
<sequence length="680" mass="74960">MPHTPEEAERRERALALLLCDATKGRSPYEIVCEALSQLLGYRWIGVARLKSSSQAVQVVALRSDGVQVSPFDVCLEGNPCSEVYGGTSHCYWPEGVAAAFPECSQLTKCGAEAFVAHALRRHDGRRIGHIFAVDDRPDSPHLRHRDLLELMAKWLSTEIQRREAVEARDSSDRLLQVFFDHMAEAVLVVNGAARIMAYNRRLQELFELPASLLDGGDLPALLEFRARRGDYGPGDPEVEVRKRYNLLMGGAPLVYERSLPNGRLLEVRINPLPEGGFVGSIAEVSDRRRVEAALRESEHRYRLITEMTSDLVFSYVLRDGRLDPEWMVGSLLARRLGGGPRLNLEELVHDDDLPLLYGVRRRLLAGQGSTEELRLRVAKGTAVMWARLIVRPQVDPLTGETERVYGALQDITERKLAEVELLQAMHATELANRTKSEFLANMSHELRTPLNAIIGFAELMAAEIAGPLGAARYQEYVEDIRQSGVHLLGIINDILDVSKAEAGKLTLDVKSVSLLPIVEASLRLVRPRAEASGVELLADLPTSVPPVLVDPLRLQQVLLNLLSNAVKFTPRSGRVTLSISVGPKTGAILEIRDTGIGMDAGELQQALQPFIQLHPGFGFGQQGTGLGLPLTSTLVELHGGRLTLQSERGQGTLARVWLPPDRVNHRAQAAEPEAQTEAE</sequence>
<dbReference type="CDD" id="cd00082">
    <property type="entry name" value="HisKA"/>
    <property type="match status" value="1"/>
</dbReference>
<dbReference type="Gene3D" id="3.30.450.20">
    <property type="entry name" value="PAS domain"/>
    <property type="match status" value="2"/>
</dbReference>
<dbReference type="InterPro" id="IPR036890">
    <property type="entry name" value="HATPase_C_sf"/>
</dbReference>
<accession>A0ABT5YLD6</accession>
<dbReference type="Pfam" id="PF00512">
    <property type="entry name" value="HisKA"/>
    <property type="match status" value="1"/>
</dbReference>
<organism evidence="8 9">
    <name type="scientific">Aquibaculum arenosum</name>
    <dbReference type="NCBI Taxonomy" id="3032591"/>
    <lineage>
        <taxon>Bacteria</taxon>
        <taxon>Pseudomonadati</taxon>
        <taxon>Pseudomonadota</taxon>
        <taxon>Alphaproteobacteria</taxon>
        <taxon>Rhodospirillales</taxon>
        <taxon>Rhodovibrionaceae</taxon>
        <taxon>Aquibaculum</taxon>
    </lineage>
</organism>
<evidence type="ECO:0000256" key="2">
    <source>
        <dbReference type="ARBA" id="ARBA00012438"/>
    </source>
</evidence>
<gene>
    <name evidence="8" type="ORF">P2G67_07210</name>
</gene>
<dbReference type="SUPFAM" id="SSF55781">
    <property type="entry name" value="GAF domain-like"/>
    <property type="match status" value="1"/>
</dbReference>
<dbReference type="SMART" id="SM00387">
    <property type="entry name" value="HATPase_c"/>
    <property type="match status" value="1"/>
</dbReference>
<dbReference type="InterPro" id="IPR000700">
    <property type="entry name" value="PAS-assoc_C"/>
</dbReference>
<dbReference type="Pfam" id="PF02518">
    <property type="entry name" value="HATPase_c"/>
    <property type="match status" value="1"/>
</dbReference>